<feature type="binding site" evidence="16">
    <location>
        <position position="175"/>
    </location>
    <ligand>
        <name>Fe cation</name>
        <dbReference type="ChEBI" id="CHEBI:24875"/>
        <label>2</label>
    </ligand>
</feature>
<keyword evidence="10" id="KW-1133">Transmembrane helix</keyword>
<evidence type="ECO:0000256" key="5">
    <source>
        <dbReference type="ARBA" id="ARBA00022692"/>
    </source>
</evidence>
<dbReference type="GO" id="GO:0005743">
    <property type="term" value="C:mitochondrial inner membrane"/>
    <property type="evidence" value="ECO:0007669"/>
    <property type="project" value="UniProtKB-SubCell"/>
</dbReference>
<evidence type="ECO:0000256" key="10">
    <source>
        <dbReference type="ARBA" id="ARBA00022989"/>
    </source>
</evidence>
<keyword evidence="13" id="KW-0496">Mitochondrion</keyword>
<keyword evidence="5 17" id="KW-0812">Transmembrane</keyword>
<keyword evidence="4 17" id="KW-0679">Respiratory chain</keyword>
<evidence type="ECO:0000256" key="8">
    <source>
        <dbReference type="ARBA" id="ARBA00022946"/>
    </source>
</evidence>
<dbReference type="Gene3D" id="1.20.1260.140">
    <property type="entry name" value="Alternative oxidase"/>
    <property type="match status" value="1"/>
</dbReference>
<proteinExistence type="inferred from homology"/>
<keyword evidence="3" id="KW-0813">Transport</keyword>
<evidence type="ECO:0000256" key="16">
    <source>
        <dbReference type="PIRSR" id="PIRSR005229-1"/>
    </source>
</evidence>
<dbReference type="PIRSF" id="PIRSF005229">
    <property type="entry name" value="AOX"/>
    <property type="match status" value="1"/>
</dbReference>
<dbReference type="GO" id="GO:0009916">
    <property type="term" value="F:alternative oxidase activity"/>
    <property type="evidence" value="ECO:0007669"/>
    <property type="project" value="UniProtKB-UniRule"/>
</dbReference>
<keyword evidence="11 17" id="KW-0560">Oxidoreductase</keyword>
<evidence type="ECO:0000313" key="19">
    <source>
        <dbReference type="Proteomes" id="UP000193642"/>
    </source>
</evidence>
<keyword evidence="8" id="KW-0809">Transit peptide</keyword>
<feature type="binding site" evidence="16">
    <location>
        <position position="292"/>
    </location>
    <ligand>
        <name>Fe cation</name>
        <dbReference type="ChEBI" id="CHEBI:24875"/>
        <label>2</label>
    </ligand>
</feature>
<evidence type="ECO:0000256" key="13">
    <source>
        <dbReference type="ARBA" id="ARBA00023128"/>
    </source>
</evidence>
<organism evidence="18 19">
    <name type="scientific">Rhizoclosmatium globosum</name>
    <dbReference type="NCBI Taxonomy" id="329046"/>
    <lineage>
        <taxon>Eukaryota</taxon>
        <taxon>Fungi</taxon>
        <taxon>Fungi incertae sedis</taxon>
        <taxon>Chytridiomycota</taxon>
        <taxon>Chytridiomycota incertae sedis</taxon>
        <taxon>Chytridiomycetes</taxon>
        <taxon>Chytridiales</taxon>
        <taxon>Chytriomycetaceae</taxon>
        <taxon>Rhizoclosmatium</taxon>
    </lineage>
</organism>
<reference evidence="18 19" key="1">
    <citation type="submission" date="2016-07" db="EMBL/GenBank/DDBJ databases">
        <title>Pervasive Adenine N6-methylation of Active Genes in Fungi.</title>
        <authorList>
            <consortium name="DOE Joint Genome Institute"/>
            <person name="Mondo S.J."/>
            <person name="Dannebaum R.O."/>
            <person name="Kuo R.C."/>
            <person name="Labutti K."/>
            <person name="Haridas S."/>
            <person name="Kuo A."/>
            <person name="Salamov A."/>
            <person name="Ahrendt S.R."/>
            <person name="Lipzen A."/>
            <person name="Sullivan W."/>
            <person name="Andreopoulos W.B."/>
            <person name="Clum A."/>
            <person name="Lindquist E."/>
            <person name="Daum C."/>
            <person name="Ramamoorthy G.K."/>
            <person name="Gryganskyi A."/>
            <person name="Culley D."/>
            <person name="Magnuson J.K."/>
            <person name="James T.Y."/>
            <person name="O'Malley M.A."/>
            <person name="Stajich J.E."/>
            <person name="Spatafora J.W."/>
            <person name="Visel A."/>
            <person name="Grigoriev I.V."/>
        </authorList>
    </citation>
    <scope>NUCLEOTIDE SEQUENCE [LARGE SCALE GENOMIC DNA]</scope>
    <source>
        <strain evidence="18 19">JEL800</strain>
    </source>
</reference>
<evidence type="ECO:0000256" key="12">
    <source>
        <dbReference type="ARBA" id="ARBA00023004"/>
    </source>
</evidence>
<comment type="cofactor">
    <cofactor evidence="16 17">
        <name>Fe cation</name>
        <dbReference type="ChEBI" id="CHEBI:24875"/>
    </cofactor>
    <text evidence="16 17">Binds 2 iron ions per subunit.</text>
</comment>
<feature type="binding site" evidence="16">
    <location>
        <position position="289"/>
    </location>
    <ligand>
        <name>Fe cation</name>
        <dbReference type="ChEBI" id="CHEBI:24875"/>
        <label>2</label>
    </ligand>
</feature>
<name>A0A1Y2CS24_9FUNG</name>
<comment type="similarity">
    <text evidence="2 17">Belongs to the alternative oxidase family.</text>
</comment>
<evidence type="ECO:0000256" key="11">
    <source>
        <dbReference type="ARBA" id="ARBA00023002"/>
    </source>
</evidence>
<dbReference type="OrthoDB" id="16906at2759"/>
<protein>
    <recommendedName>
        <fullName evidence="17">Alternative oxidase</fullName>
        <ecNumber evidence="17">1.-.-.-</ecNumber>
    </recommendedName>
</protein>
<dbReference type="STRING" id="329046.A0A1Y2CS24"/>
<dbReference type="EMBL" id="MCGO01000008">
    <property type="protein sequence ID" value="ORY49763.1"/>
    <property type="molecule type" value="Genomic_DNA"/>
</dbReference>
<evidence type="ECO:0000256" key="2">
    <source>
        <dbReference type="ARBA" id="ARBA00008388"/>
    </source>
</evidence>
<evidence type="ECO:0000256" key="1">
    <source>
        <dbReference type="ARBA" id="ARBA00004273"/>
    </source>
</evidence>
<feature type="binding site" evidence="16">
    <location>
        <position position="178"/>
    </location>
    <ligand>
        <name>Fe cation</name>
        <dbReference type="ChEBI" id="CHEBI:24875"/>
        <label>1</label>
    </ligand>
</feature>
<sequence>MFLRRLPINRLPSVRVASFSAAIVRPATVSLTALRFNASITNQQAPHPKAVKDALTKTDDKSPLNSKDYVLFHPVYSPEELAATKYTHREVKGVQDTIAFSLVTIMRAVFDYSTGYVDKTGIMTEKQWLNRILFLETVAGVPGMVAGMSRHMRSLRLLRRDHGWIHTLLEEAENERMHLLTFMKLKNPHDFDWPDIRGPFFRAAVLLTQGVFFNFYFLCYLLSPQTCHRFVGYLEESAVHTYTLCLKDIEEGRIKHWGTQPAPEIARFYWQLPDNATVRDVVAAVRSDEADHRDTNHVLAGLKADDPNPVA</sequence>
<dbReference type="PANTHER" id="PTHR31803">
    <property type="entry name" value="ALTERNATIVE OXIDASE"/>
    <property type="match status" value="1"/>
</dbReference>
<keyword evidence="12 16" id="KW-0408">Iron</keyword>
<keyword evidence="14 17" id="KW-0472">Membrane</keyword>
<dbReference type="GO" id="GO:0046872">
    <property type="term" value="F:metal ion binding"/>
    <property type="evidence" value="ECO:0007669"/>
    <property type="project" value="UniProtKB-UniRule"/>
</dbReference>
<keyword evidence="6 16" id="KW-0479">Metal-binding</keyword>
<evidence type="ECO:0000256" key="17">
    <source>
        <dbReference type="RuleBase" id="RU003779"/>
    </source>
</evidence>
<comment type="subcellular location">
    <subcellularLocation>
        <location evidence="1">Mitochondrion inner membrane</location>
    </subcellularLocation>
</comment>
<keyword evidence="7" id="KW-0999">Mitochondrion inner membrane</keyword>
<dbReference type="FunFam" id="1.20.1260.140:FF:000002">
    <property type="entry name" value="Alternative oxidase"/>
    <property type="match status" value="1"/>
</dbReference>
<evidence type="ECO:0000256" key="14">
    <source>
        <dbReference type="ARBA" id="ARBA00023136"/>
    </source>
</evidence>
<accession>A0A1Y2CS24</accession>
<keyword evidence="9 17" id="KW-0249">Electron transport</keyword>
<gene>
    <name evidence="18" type="ORF">BCR33DRAFT_734549</name>
</gene>
<dbReference type="CDD" id="cd01053">
    <property type="entry name" value="AOX"/>
    <property type="match status" value="1"/>
</dbReference>
<evidence type="ECO:0000256" key="9">
    <source>
        <dbReference type="ARBA" id="ARBA00022982"/>
    </source>
</evidence>
<feature type="binding site" evidence="16">
    <location>
        <position position="175"/>
    </location>
    <ligand>
        <name>Fe cation</name>
        <dbReference type="ChEBI" id="CHEBI:24875"/>
        <label>1</label>
    </ligand>
</feature>
<evidence type="ECO:0000256" key="15">
    <source>
        <dbReference type="ARBA" id="ARBA00025285"/>
    </source>
</evidence>
<feature type="binding site" evidence="16">
    <location>
        <position position="136"/>
    </location>
    <ligand>
        <name>Fe cation</name>
        <dbReference type="ChEBI" id="CHEBI:24875"/>
        <label>1</label>
    </ligand>
</feature>
<dbReference type="AlphaFoldDB" id="A0A1Y2CS24"/>
<dbReference type="PANTHER" id="PTHR31803:SF3">
    <property type="entry name" value="ALTERNATIVE OXIDASE"/>
    <property type="match status" value="1"/>
</dbReference>
<dbReference type="InterPro" id="IPR002680">
    <property type="entry name" value="AOX"/>
</dbReference>
<comment type="caution">
    <text evidence="18">The sequence shown here is derived from an EMBL/GenBank/DDBJ whole genome shotgun (WGS) entry which is preliminary data.</text>
</comment>
<evidence type="ECO:0000256" key="7">
    <source>
        <dbReference type="ARBA" id="ARBA00022792"/>
    </source>
</evidence>
<evidence type="ECO:0000256" key="4">
    <source>
        <dbReference type="ARBA" id="ARBA00022660"/>
    </source>
</evidence>
<feature type="binding site" evidence="16">
    <location>
        <position position="289"/>
    </location>
    <ligand>
        <name>Fe cation</name>
        <dbReference type="ChEBI" id="CHEBI:24875"/>
        <label>1</label>
    </ligand>
</feature>
<comment type="function">
    <text evidence="15">Catalyzes cyanide-resistant oxygen consumption. May increase respiration when the cytochrome respiratory pathway is restricted, or in response to low temperatures.</text>
</comment>
<evidence type="ECO:0000256" key="6">
    <source>
        <dbReference type="ARBA" id="ARBA00022723"/>
    </source>
</evidence>
<dbReference type="InterPro" id="IPR038659">
    <property type="entry name" value="AOX_sf"/>
</dbReference>
<dbReference type="EC" id="1.-.-.-" evidence="17"/>
<dbReference type="Pfam" id="PF01786">
    <property type="entry name" value="AOX"/>
    <property type="match status" value="1"/>
</dbReference>
<feature type="binding site" evidence="16">
    <location>
        <position position="235"/>
    </location>
    <ligand>
        <name>Fe cation</name>
        <dbReference type="ChEBI" id="CHEBI:24875"/>
        <label>2</label>
    </ligand>
</feature>
<dbReference type="GO" id="GO:0098803">
    <property type="term" value="C:respiratory chain complex"/>
    <property type="evidence" value="ECO:0007669"/>
    <property type="project" value="UniProtKB-UniRule"/>
</dbReference>
<dbReference type="Proteomes" id="UP000193642">
    <property type="component" value="Unassembled WGS sequence"/>
</dbReference>
<evidence type="ECO:0000256" key="3">
    <source>
        <dbReference type="ARBA" id="ARBA00022448"/>
    </source>
</evidence>
<dbReference type="GO" id="GO:0010230">
    <property type="term" value="P:alternative respiration"/>
    <property type="evidence" value="ECO:0007669"/>
    <property type="project" value="TreeGrafter"/>
</dbReference>
<keyword evidence="19" id="KW-1185">Reference proteome</keyword>
<evidence type="ECO:0000313" key="18">
    <source>
        <dbReference type="EMBL" id="ORY49763.1"/>
    </source>
</evidence>